<dbReference type="Gene3D" id="1.10.220.150">
    <property type="entry name" value="Arf GTPase activating protein"/>
    <property type="match status" value="1"/>
</dbReference>
<keyword evidence="3 5" id="KW-0862">Zinc</keyword>
<feature type="region of interest" description="Disordered" evidence="6">
    <location>
        <begin position="1094"/>
        <end position="1146"/>
    </location>
</feature>
<feature type="compositionally biased region" description="Low complexity" evidence="6">
    <location>
        <begin position="760"/>
        <end position="774"/>
    </location>
</feature>
<dbReference type="SUPFAM" id="SSF50729">
    <property type="entry name" value="PH domain-like"/>
    <property type="match status" value="1"/>
</dbReference>
<dbReference type="InterPro" id="IPR001164">
    <property type="entry name" value="ArfGAP_dom"/>
</dbReference>
<dbReference type="PROSITE" id="PS50003">
    <property type="entry name" value="PH_DOMAIN"/>
    <property type="match status" value="1"/>
</dbReference>
<dbReference type="SMART" id="SM00233">
    <property type="entry name" value="PH"/>
    <property type="match status" value="1"/>
</dbReference>
<evidence type="ECO:0000313" key="10">
    <source>
        <dbReference type="Proteomes" id="UP000308133"/>
    </source>
</evidence>
<dbReference type="InterPro" id="IPR037278">
    <property type="entry name" value="ARFGAP/RecO"/>
</dbReference>
<keyword evidence="5" id="KW-0963">Cytoplasm</keyword>
<reference evidence="9 10" key="1">
    <citation type="submission" date="2018-02" db="EMBL/GenBank/DDBJ databases">
        <title>Draft genome sequences of Elsinoe sp., causing black scab on jojoba.</title>
        <authorList>
            <person name="Stodart B."/>
            <person name="Jeffress S."/>
            <person name="Ash G."/>
            <person name="Arun Chinnappa K."/>
        </authorList>
    </citation>
    <scope>NUCLEOTIDE SEQUENCE [LARGE SCALE GENOMIC DNA]</scope>
    <source>
        <strain evidence="9 10">Hillstone_2</strain>
    </source>
</reference>
<feature type="compositionally biased region" description="Basic residues" evidence="6">
    <location>
        <begin position="792"/>
        <end position="810"/>
    </location>
</feature>
<dbReference type="Pfam" id="PF01412">
    <property type="entry name" value="ArfGap"/>
    <property type="match status" value="1"/>
</dbReference>
<feature type="region of interest" description="Disordered" evidence="6">
    <location>
        <begin position="789"/>
        <end position="815"/>
    </location>
</feature>
<dbReference type="GO" id="GO:0006891">
    <property type="term" value="P:intra-Golgi vesicle-mediated transport"/>
    <property type="evidence" value="ECO:0007669"/>
    <property type="project" value="TreeGrafter"/>
</dbReference>
<feature type="compositionally biased region" description="Low complexity" evidence="6">
    <location>
        <begin position="1035"/>
        <end position="1053"/>
    </location>
</feature>
<dbReference type="CDD" id="cd07608">
    <property type="entry name" value="BAR_ArfGAP_fungi"/>
    <property type="match status" value="1"/>
</dbReference>
<dbReference type="FunFam" id="1.10.220.150:FF:000017">
    <property type="entry name" value="ARF GTPase activator (Csx2), putative"/>
    <property type="match status" value="1"/>
</dbReference>
<keyword evidence="5" id="KW-0040">ANK repeat</keyword>
<feature type="compositionally biased region" description="Polar residues" evidence="6">
    <location>
        <begin position="247"/>
        <end position="278"/>
    </location>
</feature>
<dbReference type="GO" id="GO:0008270">
    <property type="term" value="F:zinc ion binding"/>
    <property type="evidence" value="ECO:0007669"/>
    <property type="project" value="UniProtKB-KW"/>
</dbReference>
<feature type="region of interest" description="Disordered" evidence="6">
    <location>
        <begin position="1159"/>
        <end position="1216"/>
    </location>
</feature>
<dbReference type="FunFam" id="2.30.29.30:FF:000252">
    <property type="entry name" value="ARF GTPase activator (Csx2)"/>
    <property type="match status" value="1"/>
</dbReference>
<dbReference type="Pfam" id="PF00169">
    <property type="entry name" value="PH"/>
    <property type="match status" value="1"/>
</dbReference>
<feature type="domain" description="PH" evidence="7">
    <location>
        <begin position="647"/>
        <end position="753"/>
    </location>
</feature>
<dbReference type="Pfam" id="PF16746">
    <property type="entry name" value="BAR_3"/>
    <property type="match status" value="1"/>
</dbReference>
<dbReference type="InterPro" id="IPR001849">
    <property type="entry name" value="PH_domain"/>
</dbReference>
<evidence type="ECO:0000256" key="5">
    <source>
        <dbReference type="RuleBase" id="RU369028"/>
    </source>
</evidence>
<dbReference type="PANTHER" id="PTHR23180">
    <property type="entry name" value="CENTAURIN/ARF"/>
    <property type="match status" value="1"/>
</dbReference>
<keyword evidence="2 4" id="KW-0863">Zinc-finger</keyword>
<dbReference type="SMART" id="SM00105">
    <property type="entry name" value="ArfGap"/>
    <property type="match status" value="1"/>
</dbReference>
<comment type="caution">
    <text evidence="9">The sequence shown here is derived from an EMBL/GenBank/DDBJ whole genome shotgun (WGS) entry which is preliminary data.</text>
</comment>
<sequence length="1216" mass="133644">MGNVSSRQDEGATLFLRDQQRFYITSLVITNARGRTLLRVSPNAFPATRYAVRRDIGDDSPIDYVQDPESTLSGGSPTFLLRLPNDEELTFNFSCSIRQTSPTVSPDGPHGSSATSPATDTSITGLTYVFASSAKEIDQLVTREFHADPNIHKNPNVQVVGDYSTCGSPSTQFSYSWKWRPPKTSEDMGGGWRTTCSFVEYDQRAHKLNTLALFSFWVQNTMRLQYSPQQRSPRLETISPTRLRVPSAQSIESRMSTVSDSDGEQQPSNVRDPQSPTVESIPEYGLGLIPSSVSSMGATEKLDIGNVGRPAEDFSNTEDGPLFRATMKSLESKTGTLRTRMKRVLRTAEGAEAAQKDYNEAISQFMEALREASASNANAVRPALEHYFEKIAKEILAYERQNAQDLRRLIIEPISKLYNVDIKQADTKRRDFEEESKDYYAYVGKYLGQRTDSLKERKRVESDSKYQSKRRTFELKRFDYSSFMHDLHGGRKDQEILSQLTKYASAQAKGYLKTAKRVEEMAPTLEALCLEVSQADKEFQMQRTEREEKRRALEKNPRASVADPEAAAQINAALADSTSSRPIPASYSSSPPTSSLQHTQSMNGSVLSATPPNITALPSRSTSSKFKGIRDLEDNNAADAAAANPGQIRKEGLLWSLSRPGAHIDPKGLKTAGWHKFWIVLDHGKLQEYVNWKDKLDLHMEPIDLRVASVREARNSERRFCFEVITPQFTRVYQAPSEEDMRSWIAAINNALQSAFEAKNPSSTTVPSNSSGSSTRKDIAAVLTGKSSSVGHKAHGMPHPHTSKVPHRHATTGDKPGFMRFETDNATSEVLIRIRDADQGNKYCADCGSDSKVDWVSINLGIVLCIECSGIHRSLGTHISKVRSLTLDTSVFTPDIIDLLLLIGNRVSNMIWEARLDRFLKPSPHSTREQRLHFITSKYSDRAYVEPDNTHAADELLLTGIKRNQIQQVLHALALRASPNAQDRSRGTHAVYLALAAADPAAPGSVLASHPSPSRGSFPAGTLSPPTSSTPAQGSPITPERPSSRPTTPNRKPFPVAELLLQNGADIPTTPSPFPLSPAARQYLEFKAELRNGRLGPGQVSSVGTSPGRSDGIEMLGGGASPGPPAPLPKDDKYSSSSSGGMGGIRAVSGVGLGVRDGMREGLGGMMGREKKEDKERKEERKEEERPSTGLRRPGGWSNSGFVGGVKALGDVTRRS</sequence>
<dbReference type="SUPFAM" id="SSF57863">
    <property type="entry name" value="ArfGap/RecO-like zinc finger"/>
    <property type="match status" value="1"/>
</dbReference>
<dbReference type="Proteomes" id="UP000308133">
    <property type="component" value="Unassembled WGS sequence"/>
</dbReference>
<dbReference type="GO" id="GO:0005096">
    <property type="term" value="F:GTPase activator activity"/>
    <property type="evidence" value="ECO:0007669"/>
    <property type="project" value="UniProtKB-KW"/>
</dbReference>
<feature type="compositionally biased region" description="Polar residues" evidence="6">
    <location>
        <begin position="1099"/>
        <end position="1108"/>
    </location>
</feature>
<dbReference type="FunFam" id="1.20.1270.60:FF:000051">
    <property type="entry name" value="ARF GTPase activator (Csx2)"/>
    <property type="match status" value="1"/>
</dbReference>
<feature type="domain" description="Arf-GAP" evidence="8">
    <location>
        <begin position="828"/>
        <end position="952"/>
    </location>
</feature>
<proteinExistence type="predicted"/>
<accession>A0A4U7AZ77</accession>
<protein>
    <recommendedName>
        <fullName evidence="5">ADP-ribosylation factor GTPase-activating protein</fullName>
    </recommendedName>
</protein>
<dbReference type="Gene3D" id="1.20.1270.60">
    <property type="entry name" value="Arfaptin homology (AH) domain/BAR domain"/>
    <property type="match status" value="1"/>
</dbReference>
<keyword evidence="5" id="KW-0677">Repeat</keyword>
<comment type="function">
    <text evidence="5">GTPase-activating protein for the ADP ribosylation factor family.</text>
</comment>
<name>A0A4U7AZ77_9PEZI</name>
<dbReference type="GO" id="GO:0005768">
    <property type="term" value="C:endosome"/>
    <property type="evidence" value="ECO:0007669"/>
    <property type="project" value="TreeGrafter"/>
</dbReference>
<dbReference type="PROSITE" id="PS50115">
    <property type="entry name" value="ARFGAP"/>
    <property type="match status" value="1"/>
</dbReference>
<dbReference type="PANTHER" id="PTHR23180:SF160">
    <property type="entry name" value="ADP-RIBOSYLATION FACTOR GTPASE-ACTIVATING PROTEIN EFFECTOR PROTEIN 1"/>
    <property type="match status" value="1"/>
</dbReference>
<feature type="compositionally biased region" description="Basic and acidic residues" evidence="6">
    <location>
        <begin position="540"/>
        <end position="557"/>
    </location>
</feature>
<feature type="region of interest" description="Disordered" evidence="6">
    <location>
        <begin position="100"/>
        <end position="119"/>
    </location>
</feature>
<feature type="compositionally biased region" description="Polar residues" evidence="6">
    <location>
        <begin position="1024"/>
        <end position="1033"/>
    </location>
</feature>
<evidence type="ECO:0000256" key="3">
    <source>
        <dbReference type="ARBA" id="ARBA00022833"/>
    </source>
</evidence>
<dbReference type="EMBL" id="PTQR01000091">
    <property type="protein sequence ID" value="TKX20317.1"/>
    <property type="molecule type" value="Genomic_DNA"/>
</dbReference>
<dbReference type="SUPFAM" id="SSF103657">
    <property type="entry name" value="BAR/IMD domain-like"/>
    <property type="match status" value="1"/>
</dbReference>
<dbReference type="InterPro" id="IPR045258">
    <property type="entry name" value="ACAP1/2/3-like"/>
</dbReference>
<evidence type="ECO:0000259" key="7">
    <source>
        <dbReference type="PROSITE" id="PS50003"/>
    </source>
</evidence>
<feature type="region of interest" description="Disordered" evidence="6">
    <location>
        <begin position="540"/>
        <end position="622"/>
    </location>
</feature>
<organism evidence="9 10">
    <name type="scientific">Elsinoe australis</name>
    <dbReference type="NCBI Taxonomy" id="40998"/>
    <lineage>
        <taxon>Eukaryota</taxon>
        <taxon>Fungi</taxon>
        <taxon>Dikarya</taxon>
        <taxon>Ascomycota</taxon>
        <taxon>Pezizomycotina</taxon>
        <taxon>Dothideomycetes</taxon>
        <taxon>Dothideomycetidae</taxon>
        <taxon>Myriangiales</taxon>
        <taxon>Elsinoaceae</taxon>
        <taxon>Elsinoe</taxon>
    </lineage>
</organism>
<dbReference type="Gene3D" id="2.30.29.30">
    <property type="entry name" value="Pleckstrin-homology domain (PH domain)/Phosphotyrosine-binding domain (PTB)"/>
    <property type="match status" value="1"/>
</dbReference>
<dbReference type="GO" id="GO:0005802">
    <property type="term" value="C:trans-Golgi network"/>
    <property type="evidence" value="ECO:0007669"/>
    <property type="project" value="TreeGrafter"/>
</dbReference>
<feature type="compositionally biased region" description="Basic and acidic residues" evidence="6">
    <location>
        <begin position="1168"/>
        <end position="1187"/>
    </location>
</feature>
<comment type="subcellular location">
    <subcellularLocation>
        <location evidence="5">Cytoplasm</location>
    </subcellularLocation>
</comment>
<feature type="region of interest" description="Disordered" evidence="6">
    <location>
        <begin position="1003"/>
        <end position="1053"/>
    </location>
</feature>
<evidence type="ECO:0000256" key="1">
    <source>
        <dbReference type="ARBA" id="ARBA00022723"/>
    </source>
</evidence>
<feature type="region of interest" description="Disordered" evidence="6">
    <location>
        <begin position="758"/>
        <end position="777"/>
    </location>
</feature>
<dbReference type="CDD" id="cd08204">
    <property type="entry name" value="ArfGap"/>
    <property type="match status" value="1"/>
</dbReference>
<feature type="compositionally biased region" description="Polar residues" evidence="6">
    <location>
        <begin position="596"/>
        <end position="622"/>
    </location>
</feature>
<evidence type="ECO:0000313" key="9">
    <source>
        <dbReference type="EMBL" id="TKX20317.1"/>
    </source>
</evidence>
<keyword evidence="1 5" id="KW-0479">Metal-binding</keyword>
<feature type="compositionally biased region" description="Low complexity" evidence="6">
    <location>
        <begin position="577"/>
        <end position="595"/>
    </location>
</feature>
<keyword evidence="5" id="KW-0343">GTPase activation</keyword>
<dbReference type="AlphaFoldDB" id="A0A4U7AZ77"/>
<feature type="region of interest" description="Disordered" evidence="6">
    <location>
        <begin position="229"/>
        <end position="284"/>
    </location>
</feature>
<dbReference type="InterPro" id="IPR038508">
    <property type="entry name" value="ArfGAP_dom_sf"/>
</dbReference>
<evidence type="ECO:0000256" key="6">
    <source>
        <dbReference type="SAM" id="MobiDB-lite"/>
    </source>
</evidence>
<dbReference type="InterPro" id="IPR004148">
    <property type="entry name" value="BAR_dom"/>
</dbReference>
<evidence type="ECO:0000256" key="4">
    <source>
        <dbReference type="PROSITE-ProRule" id="PRU00288"/>
    </source>
</evidence>
<evidence type="ECO:0000259" key="8">
    <source>
        <dbReference type="PROSITE" id="PS50115"/>
    </source>
</evidence>
<dbReference type="InterPro" id="IPR011993">
    <property type="entry name" value="PH-like_dom_sf"/>
</dbReference>
<dbReference type="InterPro" id="IPR027267">
    <property type="entry name" value="AH/BAR_dom_sf"/>
</dbReference>
<evidence type="ECO:0000256" key="2">
    <source>
        <dbReference type="ARBA" id="ARBA00022771"/>
    </source>
</evidence>
<gene>
    <name evidence="9" type="ORF">C1H76_7471</name>
</gene>